<evidence type="ECO:0000256" key="2">
    <source>
        <dbReference type="ARBA" id="ARBA00023136"/>
    </source>
</evidence>
<dbReference type="AlphaFoldDB" id="A0A0P6VK00"/>
<evidence type="ECO:0000259" key="7">
    <source>
        <dbReference type="Pfam" id="PF13525"/>
    </source>
</evidence>
<dbReference type="STRING" id="665126.ABB55_03635"/>
<dbReference type="GO" id="GO:0009279">
    <property type="term" value="C:cell outer membrane"/>
    <property type="evidence" value="ECO:0007669"/>
    <property type="project" value="UniProtKB-SubCell"/>
</dbReference>
<comment type="caution">
    <text evidence="8">The sequence shown here is derived from an EMBL/GenBank/DDBJ whole genome shotgun (WGS) entry which is preliminary data.</text>
</comment>
<name>A0A0P6VK00_9HYPH</name>
<evidence type="ECO:0000256" key="1">
    <source>
        <dbReference type="ARBA" id="ARBA00022729"/>
    </source>
</evidence>
<feature type="signal peptide" evidence="6">
    <location>
        <begin position="1"/>
        <end position="18"/>
    </location>
</feature>
<reference evidence="8 9" key="2">
    <citation type="submission" date="2015-10" db="EMBL/GenBank/DDBJ databases">
        <title>Draft Genome Sequence of Prosthecomicrobium hirschii ATCC 27832.</title>
        <authorList>
            <person name="Daniel J."/>
            <person name="Givan S.A."/>
            <person name="Brun Y.V."/>
            <person name="Brown P.J."/>
        </authorList>
    </citation>
    <scope>NUCLEOTIDE SEQUENCE [LARGE SCALE GENOMIC DNA]</scope>
    <source>
        <strain evidence="8 9">16</strain>
    </source>
</reference>
<dbReference type="NCBIfam" id="TIGR03302">
    <property type="entry name" value="OM_YfiO"/>
    <property type="match status" value="1"/>
</dbReference>
<keyword evidence="5" id="KW-0802">TPR repeat</keyword>
<evidence type="ECO:0000256" key="4">
    <source>
        <dbReference type="HAMAP-Rule" id="MF_00922"/>
    </source>
</evidence>
<evidence type="ECO:0000256" key="6">
    <source>
        <dbReference type="SAM" id="SignalP"/>
    </source>
</evidence>
<evidence type="ECO:0000313" key="9">
    <source>
        <dbReference type="Proteomes" id="UP000048984"/>
    </source>
</evidence>
<comment type="subcellular location">
    <subcellularLocation>
        <location evidence="4">Cell outer membrane</location>
        <topology evidence="4">Lipid-anchor</topology>
    </subcellularLocation>
</comment>
<dbReference type="Proteomes" id="UP000048984">
    <property type="component" value="Unassembled WGS sequence"/>
</dbReference>
<dbReference type="GO" id="GO:0043165">
    <property type="term" value="P:Gram-negative-bacterium-type cell outer membrane assembly"/>
    <property type="evidence" value="ECO:0007669"/>
    <property type="project" value="UniProtKB-UniRule"/>
</dbReference>
<keyword evidence="4" id="KW-0564">Palmitate</keyword>
<dbReference type="InterPro" id="IPR011990">
    <property type="entry name" value="TPR-like_helical_dom_sf"/>
</dbReference>
<dbReference type="InterPro" id="IPR017689">
    <property type="entry name" value="BamD"/>
</dbReference>
<accession>A0A0P6VK00</accession>
<evidence type="ECO:0000256" key="3">
    <source>
        <dbReference type="ARBA" id="ARBA00023237"/>
    </source>
</evidence>
<dbReference type="Pfam" id="PF13525">
    <property type="entry name" value="YfiO"/>
    <property type="match status" value="1"/>
</dbReference>
<dbReference type="PROSITE" id="PS51257">
    <property type="entry name" value="PROKAR_LIPOPROTEIN"/>
    <property type="match status" value="1"/>
</dbReference>
<dbReference type="HAMAP" id="MF_00922">
    <property type="entry name" value="OM_assembly_BamD"/>
    <property type="match status" value="1"/>
</dbReference>
<protein>
    <recommendedName>
        <fullName evidence="4">Outer membrane protein assembly factor BamD</fullName>
    </recommendedName>
</protein>
<organism evidence="8 9">
    <name type="scientific">Prosthecodimorpha hirschii</name>
    <dbReference type="NCBI Taxonomy" id="665126"/>
    <lineage>
        <taxon>Bacteria</taxon>
        <taxon>Pseudomonadati</taxon>
        <taxon>Pseudomonadota</taxon>
        <taxon>Alphaproteobacteria</taxon>
        <taxon>Hyphomicrobiales</taxon>
        <taxon>Ancalomicrobiaceae</taxon>
        <taxon>Prosthecodimorpha</taxon>
    </lineage>
</organism>
<keyword evidence="4 8" id="KW-0449">Lipoprotein</keyword>
<reference evidence="8 9" key="1">
    <citation type="submission" date="2015-09" db="EMBL/GenBank/DDBJ databases">
        <authorList>
            <person name="Jackson K.R."/>
            <person name="Lunt B.L."/>
            <person name="Fisher J.N.B."/>
            <person name="Gardner A.V."/>
            <person name="Bailey M.E."/>
            <person name="Deus L.M."/>
            <person name="Earl A.S."/>
            <person name="Gibby P.D."/>
            <person name="Hartmann K.A."/>
            <person name="Liu J.E."/>
            <person name="Manci A.M."/>
            <person name="Nielsen D.A."/>
            <person name="Solomon M.B."/>
            <person name="Breakwell D.P."/>
            <person name="Burnett S.H."/>
            <person name="Grose J.H."/>
        </authorList>
    </citation>
    <scope>NUCLEOTIDE SEQUENCE [LARGE SCALE GENOMIC DNA]</scope>
    <source>
        <strain evidence="8 9">16</strain>
    </source>
</reference>
<feature type="chain" id="PRO_5008993019" description="Outer membrane protein assembly factor BamD" evidence="6">
    <location>
        <begin position="19"/>
        <end position="271"/>
    </location>
</feature>
<dbReference type="RefSeq" id="WP_054357592.1">
    <property type="nucleotide sequence ID" value="NZ_JAPCYQ010000001.1"/>
</dbReference>
<feature type="repeat" description="TPR" evidence="5">
    <location>
        <begin position="33"/>
        <end position="66"/>
    </location>
</feature>
<keyword evidence="2 4" id="KW-0472">Membrane</keyword>
<dbReference type="EMBL" id="LJYW01000001">
    <property type="protein sequence ID" value="KPL51430.1"/>
    <property type="molecule type" value="Genomic_DNA"/>
</dbReference>
<dbReference type="SUPFAM" id="SSF48452">
    <property type="entry name" value="TPR-like"/>
    <property type="match status" value="1"/>
</dbReference>
<keyword evidence="1 4" id="KW-0732">Signal</keyword>
<evidence type="ECO:0000313" key="8">
    <source>
        <dbReference type="EMBL" id="KPL51430.1"/>
    </source>
</evidence>
<dbReference type="InterPro" id="IPR039565">
    <property type="entry name" value="BamD-like"/>
</dbReference>
<comment type="subunit">
    <text evidence="4">Part of the Bam complex.</text>
</comment>
<feature type="domain" description="Outer membrane lipoprotein BamD-like" evidence="7">
    <location>
        <begin position="32"/>
        <end position="226"/>
    </location>
</feature>
<sequence length="271" mass="29998">MRRLRLVAAVAAAGLALAACSSTDDTVDKTAPPDVLFNTGLAQLEAGKTTSAVKSFEDVDRLHPYSELAKKSILLQAYSNFQKGSYTDAIQASKRFVTLYPSHKDAAYAQYLIGESYYAQIPDITRDQDITNKSLEAYGDVIKKYPDSPYAKDAQKKIDFARDQLAGKEMEVGRFYLAKKQYLAAISRFRKVVSDYQTTRHVEEALSRLVESYYALGVVKEAQTAAAVLGHNFPDSQWYKDSYALLKSGGYEPEVASGSWITKALGKINVI</sequence>
<dbReference type="InterPro" id="IPR019734">
    <property type="entry name" value="TPR_rpt"/>
</dbReference>
<dbReference type="OrthoDB" id="9804044at2"/>
<keyword evidence="9" id="KW-1185">Reference proteome</keyword>
<dbReference type="Gene3D" id="1.25.40.10">
    <property type="entry name" value="Tetratricopeptide repeat domain"/>
    <property type="match status" value="1"/>
</dbReference>
<evidence type="ECO:0000256" key="5">
    <source>
        <dbReference type="PROSITE-ProRule" id="PRU00339"/>
    </source>
</evidence>
<dbReference type="CDD" id="cd15830">
    <property type="entry name" value="BamD"/>
    <property type="match status" value="1"/>
</dbReference>
<dbReference type="PROSITE" id="PS50005">
    <property type="entry name" value="TPR"/>
    <property type="match status" value="1"/>
</dbReference>
<comment type="function">
    <text evidence="4">Part of the outer membrane protein assembly complex, which is involved in assembly and insertion of beta-barrel proteins into the outer membrane.</text>
</comment>
<gene>
    <name evidence="4" type="primary">bamD</name>
    <name evidence="8" type="ORF">ABB55_03635</name>
</gene>
<keyword evidence="3 4" id="KW-0998">Cell outer membrane</keyword>
<dbReference type="GO" id="GO:0051205">
    <property type="term" value="P:protein insertion into membrane"/>
    <property type="evidence" value="ECO:0007669"/>
    <property type="project" value="UniProtKB-UniRule"/>
</dbReference>
<proteinExistence type="inferred from homology"/>
<comment type="similarity">
    <text evidence="4">Belongs to the BamD family.</text>
</comment>